<keyword evidence="4" id="KW-1185">Reference proteome</keyword>
<dbReference type="Proteomes" id="UP000532273">
    <property type="component" value="Unassembled WGS sequence"/>
</dbReference>
<sequence>MKTAEEYLKDENCISNSNGVFIYKGGFHRINLAAILEDYAKLYANQKLDEAAEKANITTTSIFFGNKPVVDKQSILSLKDKV</sequence>
<dbReference type="AlphaFoldDB" id="A0A7W6P5D8"/>
<reference evidence="2 3" key="3">
    <citation type="submission" date="2020-08" db="EMBL/GenBank/DDBJ databases">
        <title>Genomic Encyclopedia of Type Strains, Phase IV (KMG-IV): sequencing the most valuable type-strain genomes for metagenomic binning, comparative biology and taxonomic classification.</title>
        <authorList>
            <person name="Goeker M."/>
        </authorList>
    </citation>
    <scope>NUCLEOTIDE SEQUENCE [LARGE SCALE GENOMIC DNA]</scope>
    <source>
        <strain evidence="2 3">DSM 100774</strain>
    </source>
</reference>
<gene>
    <name evidence="1" type="ORF">GCM10007422_09310</name>
    <name evidence="2" type="ORF">GGQ60_001704</name>
</gene>
<dbReference type="Proteomes" id="UP000642938">
    <property type="component" value="Unassembled WGS sequence"/>
</dbReference>
<reference evidence="1" key="4">
    <citation type="submission" date="2024-05" db="EMBL/GenBank/DDBJ databases">
        <authorList>
            <person name="Sun Q."/>
            <person name="Zhou Y."/>
        </authorList>
    </citation>
    <scope>NUCLEOTIDE SEQUENCE</scope>
    <source>
        <strain evidence="1">CGMCC 1.15287</strain>
    </source>
</reference>
<organism evidence="2 3">
    <name type="scientific">Pedobacter zeae</name>
    <dbReference type="NCBI Taxonomy" id="1737356"/>
    <lineage>
        <taxon>Bacteria</taxon>
        <taxon>Pseudomonadati</taxon>
        <taxon>Bacteroidota</taxon>
        <taxon>Sphingobacteriia</taxon>
        <taxon>Sphingobacteriales</taxon>
        <taxon>Sphingobacteriaceae</taxon>
        <taxon>Pedobacter</taxon>
    </lineage>
</organism>
<dbReference type="EMBL" id="BMHZ01000001">
    <property type="protein sequence ID" value="GGG97485.1"/>
    <property type="molecule type" value="Genomic_DNA"/>
</dbReference>
<evidence type="ECO:0000313" key="4">
    <source>
        <dbReference type="Proteomes" id="UP000642938"/>
    </source>
</evidence>
<comment type="caution">
    <text evidence="2">The sequence shown here is derived from an EMBL/GenBank/DDBJ whole genome shotgun (WGS) entry which is preliminary data.</text>
</comment>
<name>A0A7W6P5D8_9SPHI</name>
<evidence type="ECO:0000313" key="2">
    <source>
        <dbReference type="EMBL" id="MBB4107723.1"/>
    </source>
</evidence>
<dbReference type="RefSeq" id="WP_183762188.1">
    <property type="nucleotide sequence ID" value="NZ_BMHZ01000001.1"/>
</dbReference>
<proteinExistence type="predicted"/>
<dbReference type="EMBL" id="JACIEF010000002">
    <property type="protein sequence ID" value="MBB4107723.1"/>
    <property type="molecule type" value="Genomic_DNA"/>
</dbReference>
<accession>A0A7W6P5D8</accession>
<evidence type="ECO:0000313" key="1">
    <source>
        <dbReference type="EMBL" id="GGG97485.1"/>
    </source>
</evidence>
<protein>
    <submittedName>
        <fullName evidence="2">Uncharacterized protein</fullName>
    </submittedName>
</protein>
<reference evidence="1" key="1">
    <citation type="journal article" date="2014" name="Int. J. Syst. Evol. Microbiol.">
        <title>Complete genome of a new Firmicutes species belonging to the dominant human colonic microbiota ('Ruminococcus bicirculans') reveals two chromosomes and a selective capacity to utilize plant glucans.</title>
        <authorList>
            <consortium name="NISC Comparative Sequencing Program"/>
            <person name="Wegmann U."/>
            <person name="Louis P."/>
            <person name="Goesmann A."/>
            <person name="Henrissat B."/>
            <person name="Duncan S.H."/>
            <person name="Flint H.J."/>
        </authorList>
    </citation>
    <scope>NUCLEOTIDE SEQUENCE</scope>
    <source>
        <strain evidence="1">CGMCC 1.15287</strain>
    </source>
</reference>
<evidence type="ECO:0000313" key="3">
    <source>
        <dbReference type="Proteomes" id="UP000532273"/>
    </source>
</evidence>
<reference evidence="4" key="2">
    <citation type="journal article" date="2019" name="Int. J. Syst. Evol. Microbiol.">
        <title>The Global Catalogue of Microorganisms (GCM) 10K type strain sequencing project: providing services to taxonomists for standard genome sequencing and annotation.</title>
        <authorList>
            <consortium name="The Broad Institute Genomics Platform"/>
            <consortium name="The Broad Institute Genome Sequencing Center for Infectious Disease"/>
            <person name="Wu L."/>
            <person name="Ma J."/>
        </authorList>
    </citation>
    <scope>NUCLEOTIDE SEQUENCE [LARGE SCALE GENOMIC DNA]</scope>
    <source>
        <strain evidence="4">CGMCC 1.15287</strain>
    </source>
</reference>